<gene>
    <name evidence="1" type="ORF">RN001_008877</name>
</gene>
<dbReference type="AlphaFoldDB" id="A0AAN7PHU3"/>
<reference evidence="2" key="1">
    <citation type="submission" date="2023-01" db="EMBL/GenBank/DDBJ databases">
        <title>Key to firefly adult light organ development and bioluminescence: homeobox transcription factors regulate luciferase expression and transportation to peroxisome.</title>
        <authorList>
            <person name="Fu X."/>
        </authorList>
    </citation>
    <scope>NUCLEOTIDE SEQUENCE [LARGE SCALE GENOMIC DNA]</scope>
</reference>
<evidence type="ECO:0000313" key="1">
    <source>
        <dbReference type="EMBL" id="KAK4880731.1"/>
    </source>
</evidence>
<accession>A0AAN7PHU3</accession>
<sequence length="188" mass="21432">MSITGSTHYLNIRTEIHFDQASGAPPAEVNSESNGCSINILLPTCWTTNQAEEFRKKYDWLIIQDRKLGCTNCRQAGSNQYESALKIAHVQPAPQWVDINIKKNGLTKIKQQASLRKKLNEHEHSRAHQKIVELIKKIEAKEFALDEIAANMQKDSQKATERIFRTVYNLAIKCRPFTDLPSDIDVQI</sequence>
<dbReference type="EMBL" id="JARPUR010000003">
    <property type="protein sequence ID" value="KAK4880731.1"/>
    <property type="molecule type" value="Genomic_DNA"/>
</dbReference>
<organism evidence="1 2">
    <name type="scientific">Aquatica leii</name>
    <dbReference type="NCBI Taxonomy" id="1421715"/>
    <lineage>
        <taxon>Eukaryota</taxon>
        <taxon>Metazoa</taxon>
        <taxon>Ecdysozoa</taxon>
        <taxon>Arthropoda</taxon>
        <taxon>Hexapoda</taxon>
        <taxon>Insecta</taxon>
        <taxon>Pterygota</taxon>
        <taxon>Neoptera</taxon>
        <taxon>Endopterygota</taxon>
        <taxon>Coleoptera</taxon>
        <taxon>Polyphaga</taxon>
        <taxon>Elateriformia</taxon>
        <taxon>Elateroidea</taxon>
        <taxon>Lampyridae</taxon>
        <taxon>Luciolinae</taxon>
        <taxon>Aquatica</taxon>
    </lineage>
</organism>
<comment type="caution">
    <text evidence="1">The sequence shown here is derived from an EMBL/GenBank/DDBJ whole genome shotgun (WGS) entry which is preliminary data.</text>
</comment>
<name>A0AAN7PHU3_9COLE</name>
<dbReference type="PANTHER" id="PTHR46880">
    <property type="entry name" value="RAS-ASSOCIATING DOMAIN-CONTAINING PROTEIN"/>
    <property type="match status" value="1"/>
</dbReference>
<evidence type="ECO:0000313" key="2">
    <source>
        <dbReference type="Proteomes" id="UP001353858"/>
    </source>
</evidence>
<keyword evidence="2" id="KW-1185">Reference proteome</keyword>
<protein>
    <submittedName>
        <fullName evidence="1">Uncharacterized protein</fullName>
    </submittedName>
</protein>
<dbReference type="Proteomes" id="UP001353858">
    <property type="component" value="Unassembled WGS sequence"/>
</dbReference>
<dbReference type="PANTHER" id="PTHR46880:SF8">
    <property type="entry name" value="E3 SUMO-PROTEIN LIGASE KIAA1586"/>
    <property type="match status" value="1"/>
</dbReference>
<proteinExistence type="predicted"/>